<proteinExistence type="predicted"/>
<name>A0A0B5A338_9CAUD</name>
<protein>
    <submittedName>
        <fullName evidence="1">Uncharacterized protein</fullName>
    </submittedName>
</protein>
<reference evidence="1 2" key="1">
    <citation type="submission" date="2014-10" db="EMBL/GenBank/DDBJ databases">
        <authorList>
            <person name="Mackenzie J."/>
            <person name="Lekholoane M."/>
            <person name="Leqhaoe R."/>
            <person name="Mcunu Z."/>
            <person name="Mzobe Z."/>
            <person name="Rodel H."/>
            <person name="Seagreen C."/>
            <person name="Mazeka N."/>
            <person name="Larsen M.H."/>
            <person name="Rubin E.J."/>
            <person name="Russell D.A."/>
            <person name="Guerrero C.A."/>
            <person name="Bowman C.A."/>
            <person name="Jacobs-Sera D."/>
            <person name="Hendrix R.W."/>
            <person name="Hatfull G.F."/>
        </authorList>
    </citation>
    <scope>NUCLEOTIDE SEQUENCE [LARGE SCALE GENOMIC DNA]</scope>
</reference>
<evidence type="ECO:0000313" key="2">
    <source>
        <dbReference type="Proteomes" id="UP000031718"/>
    </source>
</evidence>
<sequence>MMVTYPRFFLVTWSYTSGSALTSLEVIYQTP</sequence>
<organism evidence="1 2">
    <name type="scientific">Mycobacterium phage Cosmo</name>
    <dbReference type="NCBI Taxonomy" id="1567467"/>
    <lineage>
        <taxon>Viruses</taxon>
        <taxon>Duplodnaviria</taxon>
        <taxon>Heunggongvirae</taxon>
        <taxon>Uroviricota</taxon>
        <taxon>Caudoviricetes</taxon>
        <taxon>Vilmaviridae</taxon>
        <taxon>Wildcatvirus</taxon>
        <taxon>Wildcatvirus wildcat</taxon>
        <taxon>Mycobacterium virus Wildcat</taxon>
    </lineage>
</organism>
<gene>
    <name evidence="1" type="primary">172</name>
    <name evidence="1" type="ORF">COSMO_172</name>
</gene>
<accession>A0A0B5A338</accession>
<dbReference type="Proteomes" id="UP000031718">
    <property type="component" value="Segment"/>
</dbReference>
<dbReference type="EMBL" id="KP027195">
    <property type="protein sequence ID" value="AJD82219.1"/>
    <property type="molecule type" value="Genomic_DNA"/>
</dbReference>
<evidence type="ECO:0000313" key="1">
    <source>
        <dbReference type="EMBL" id="AJD82219.1"/>
    </source>
</evidence>